<dbReference type="PANTHER" id="PTHR35175:SF2">
    <property type="entry name" value="DUF1289 DOMAIN-CONTAINING PROTEIN"/>
    <property type="match status" value="1"/>
</dbReference>
<evidence type="ECO:0000313" key="5">
    <source>
        <dbReference type="Proteomes" id="UP000256862"/>
    </source>
</evidence>
<dbReference type="Pfam" id="PF06945">
    <property type="entry name" value="DUF1289"/>
    <property type="match status" value="1"/>
</dbReference>
<reference evidence="4" key="1">
    <citation type="submission" date="2018-01" db="EMBL/GenBank/DDBJ databases">
        <authorList>
            <person name="Clerissi C."/>
        </authorList>
    </citation>
    <scope>NUCLEOTIDE SEQUENCE</scope>
    <source>
        <strain evidence="4">Cupriavidus oxalaticus LMG 2235</strain>
    </source>
</reference>
<dbReference type="PANTHER" id="PTHR35175">
    <property type="entry name" value="DUF1289 DOMAIN-CONTAINING PROTEIN"/>
    <property type="match status" value="1"/>
</dbReference>
<dbReference type="Proteomes" id="UP000325743">
    <property type="component" value="Chromosome 1"/>
</dbReference>
<name>A0A375GIZ7_9BURK</name>
<dbReference type="EMBL" id="CP069811">
    <property type="protein sequence ID" value="QRQ90416.1"/>
    <property type="molecule type" value="Genomic_DNA"/>
</dbReference>
<evidence type="ECO:0000313" key="6">
    <source>
        <dbReference type="Proteomes" id="UP000325743"/>
    </source>
</evidence>
<evidence type="ECO:0000313" key="2">
    <source>
        <dbReference type="EMBL" id="QRQ90416.1"/>
    </source>
</evidence>
<dbReference type="AlphaFoldDB" id="A0A375GIZ7"/>
<sequence length="67" mass="7324">MNPAPAVANPCLNICRLDVAGRYCQGCGRTPLEIGTWDRMTDARRAEVLAELPARQPWRRAQAASAS</sequence>
<dbReference type="EMBL" id="OGUS01000094">
    <property type="protein sequence ID" value="SPC09850.1"/>
    <property type="molecule type" value="Genomic_DNA"/>
</dbReference>
<dbReference type="EMBL" id="OGUS01000143">
    <property type="protein sequence ID" value="SPC24311.1"/>
    <property type="molecule type" value="Genomic_DNA"/>
</dbReference>
<reference evidence="1 6" key="3">
    <citation type="submission" date="2018-09" db="EMBL/GenBank/DDBJ databases">
        <title>Complete genome sequence of Cupriavidus oxalaticus T2, a bacterium capable of phenol tolerance and degradation.</title>
        <authorList>
            <person name="Yan J."/>
        </authorList>
    </citation>
    <scope>NUCLEOTIDE SEQUENCE [LARGE SCALE GENOMIC DNA]</scope>
    <source>
        <strain evidence="1 6">T2</strain>
    </source>
</reference>
<dbReference type="InterPro" id="IPR010710">
    <property type="entry name" value="DUF1289"/>
</dbReference>
<dbReference type="OrthoDB" id="8911262at2"/>
<protein>
    <submittedName>
        <fullName evidence="1">DUF1289 domain-containing protein</fullName>
    </submittedName>
</protein>
<keyword evidence="7" id="KW-1185">Reference proteome</keyword>
<dbReference type="RefSeq" id="WP_063239173.1">
    <property type="nucleotide sequence ID" value="NZ_CP032518.1"/>
</dbReference>
<evidence type="ECO:0000313" key="3">
    <source>
        <dbReference type="EMBL" id="SPC09850.1"/>
    </source>
</evidence>
<dbReference type="Proteomes" id="UP000623307">
    <property type="component" value="Chromosome 1"/>
</dbReference>
<organism evidence="4">
    <name type="scientific">Cupriavidus oxalaticus</name>
    <dbReference type="NCBI Taxonomy" id="96344"/>
    <lineage>
        <taxon>Bacteria</taxon>
        <taxon>Pseudomonadati</taxon>
        <taxon>Pseudomonadota</taxon>
        <taxon>Betaproteobacteria</taxon>
        <taxon>Burkholderiales</taxon>
        <taxon>Burkholderiaceae</taxon>
        <taxon>Cupriavidus</taxon>
    </lineage>
</organism>
<dbReference type="Proteomes" id="UP000256862">
    <property type="component" value="Plasmid CO2235_mp"/>
</dbReference>
<evidence type="ECO:0000313" key="1">
    <source>
        <dbReference type="EMBL" id="QEZ43096.1"/>
    </source>
</evidence>
<evidence type="ECO:0000313" key="7">
    <source>
        <dbReference type="Proteomes" id="UP000623307"/>
    </source>
</evidence>
<reference evidence="5" key="2">
    <citation type="submission" date="2018-01" db="EMBL/GenBank/DDBJ databases">
        <authorList>
            <person name="Gaut B.S."/>
            <person name="Morton B.R."/>
            <person name="Clegg M.T."/>
            <person name="Duvall M.R."/>
        </authorList>
    </citation>
    <scope>NUCLEOTIDE SEQUENCE [LARGE SCALE GENOMIC DNA]</scope>
</reference>
<dbReference type="GeneID" id="303489254"/>
<accession>A0A375GIZ7</accession>
<gene>
    <name evidence="4" type="ORF">CO2235_MP80191</name>
    <name evidence="3" type="ORF">CO2235_U860001</name>
    <name evidence="1" type="ORF">D2917_01830</name>
    <name evidence="2" type="ORF">JTE92_06975</name>
</gene>
<dbReference type="EMBL" id="CP032518">
    <property type="protein sequence ID" value="QEZ43096.1"/>
    <property type="molecule type" value="Genomic_DNA"/>
</dbReference>
<evidence type="ECO:0000313" key="4">
    <source>
        <dbReference type="EMBL" id="SPC24311.1"/>
    </source>
</evidence>
<reference evidence="2 7" key="4">
    <citation type="submission" date="2021-02" db="EMBL/GenBank/DDBJ databases">
        <title>Complete Genome Sequence of Cupriavidus oxalaticus Strain Ox1, a Soil Oxalate-Degrading Species.</title>
        <authorList>
            <person name="Palmieri F."/>
            <person name="Udriet P."/>
            <person name="Deuasquier M."/>
            <person name="Beaudoing E."/>
            <person name="Johnson S.L."/>
            <person name="Davenport K.W."/>
            <person name="Chain P.S."/>
            <person name="Bindschedler S."/>
            <person name="Junier P."/>
        </authorList>
    </citation>
    <scope>NUCLEOTIDE SEQUENCE [LARGE SCALE GENOMIC DNA]</scope>
    <source>
        <strain evidence="2 7">Ox1</strain>
    </source>
</reference>
<proteinExistence type="predicted"/>